<evidence type="ECO:0000256" key="2">
    <source>
        <dbReference type="ARBA" id="ARBA00004604"/>
    </source>
</evidence>
<dbReference type="InterPro" id="IPR014729">
    <property type="entry name" value="Rossmann-like_a/b/a_fold"/>
</dbReference>
<reference evidence="17 18" key="1">
    <citation type="submission" date="2024-04" db="EMBL/GenBank/DDBJ databases">
        <title>genome sequences of Mucor flavus KT1a and Helicostylum pulchrum KT1b strains isolated from the surface of a dry-aged beef.</title>
        <authorList>
            <person name="Toyotome T."/>
            <person name="Hosono M."/>
            <person name="Torimaru M."/>
            <person name="Fukuda K."/>
            <person name="Mikami N."/>
        </authorList>
    </citation>
    <scope>NUCLEOTIDE SEQUENCE [LARGE SCALE GENOMIC DNA]</scope>
    <source>
        <strain evidence="17 18">KT1a</strain>
    </source>
</reference>
<keyword evidence="10" id="KW-0067">ATP-binding</keyword>
<dbReference type="InterPro" id="IPR002301">
    <property type="entry name" value="Ile-tRNA-ligase"/>
</dbReference>
<protein>
    <recommendedName>
        <fullName evidence="5">isoleucine--tRNA ligase</fullName>
        <ecNumber evidence="5">6.1.1.5</ecNumber>
    </recommendedName>
    <alternativeName>
        <fullName evidence="14">Isoleucyl-tRNA synthetase</fullName>
    </alternativeName>
</protein>
<feature type="compositionally biased region" description="Basic residues" evidence="15">
    <location>
        <begin position="1341"/>
        <end position="1363"/>
    </location>
</feature>
<dbReference type="Pfam" id="PF08264">
    <property type="entry name" value="Anticodon_1"/>
    <property type="match status" value="1"/>
</dbReference>
<dbReference type="SUPFAM" id="SSF52374">
    <property type="entry name" value="Nucleotidylyl transferase"/>
    <property type="match status" value="1"/>
</dbReference>
<accession>A0ABP9Z5W5</accession>
<dbReference type="InterPro" id="IPR009080">
    <property type="entry name" value="tRNAsynth_Ia_anticodon-bd"/>
</dbReference>
<feature type="domain" description="BTB" evidence="16">
    <location>
        <begin position="1102"/>
        <end position="1205"/>
    </location>
</feature>
<dbReference type="EMBL" id="BAABUK010000021">
    <property type="protein sequence ID" value="GAA5814456.1"/>
    <property type="molecule type" value="Genomic_DNA"/>
</dbReference>
<dbReference type="CDD" id="cd00818">
    <property type="entry name" value="IleRS_core"/>
    <property type="match status" value="1"/>
</dbReference>
<keyword evidence="7" id="KW-0698">rRNA processing</keyword>
<evidence type="ECO:0000256" key="13">
    <source>
        <dbReference type="ARBA" id="ARBA00023242"/>
    </source>
</evidence>
<dbReference type="PRINTS" id="PR00984">
    <property type="entry name" value="TRNASYNTHILE"/>
</dbReference>
<keyword evidence="9" id="KW-0547">Nucleotide-binding</keyword>
<evidence type="ECO:0000256" key="11">
    <source>
        <dbReference type="ARBA" id="ARBA00022917"/>
    </source>
</evidence>
<dbReference type="InterPro" id="IPR039411">
    <property type="entry name" value="NSA2_fam"/>
</dbReference>
<dbReference type="Pfam" id="PF01201">
    <property type="entry name" value="Ribosomal_S8e"/>
    <property type="match status" value="1"/>
</dbReference>
<dbReference type="Gene3D" id="1.10.730.20">
    <property type="match status" value="1"/>
</dbReference>
<evidence type="ECO:0000256" key="6">
    <source>
        <dbReference type="ARBA" id="ARBA00022517"/>
    </source>
</evidence>
<dbReference type="EC" id="6.1.1.5" evidence="5"/>
<dbReference type="InterPro" id="IPR002300">
    <property type="entry name" value="aa-tRNA-synth_Ia"/>
</dbReference>
<organism evidence="17 18">
    <name type="scientific">Mucor flavus</name>
    <dbReference type="NCBI Taxonomy" id="439312"/>
    <lineage>
        <taxon>Eukaryota</taxon>
        <taxon>Fungi</taxon>
        <taxon>Fungi incertae sedis</taxon>
        <taxon>Mucoromycota</taxon>
        <taxon>Mucoromycotina</taxon>
        <taxon>Mucoromycetes</taxon>
        <taxon>Mucorales</taxon>
        <taxon>Mucorineae</taxon>
        <taxon>Mucoraceae</taxon>
        <taxon>Mucor</taxon>
    </lineage>
</organism>
<evidence type="ECO:0000256" key="4">
    <source>
        <dbReference type="ARBA" id="ARBA00005594"/>
    </source>
</evidence>
<dbReference type="Pfam" id="PF00133">
    <property type="entry name" value="tRNA-synt_1"/>
    <property type="match status" value="1"/>
</dbReference>
<dbReference type="CDD" id="cd07960">
    <property type="entry name" value="Anticodon_Ia_Ile_BEm"/>
    <property type="match status" value="1"/>
</dbReference>
<evidence type="ECO:0000313" key="17">
    <source>
        <dbReference type="EMBL" id="GAA5814456.1"/>
    </source>
</evidence>
<keyword evidence="8" id="KW-0436">Ligase</keyword>
<evidence type="ECO:0000256" key="12">
    <source>
        <dbReference type="ARBA" id="ARBA00023146"/>
    </source>
</evidence>
<dbReference type="InterPro" id="IPR003131">
    <property type="entry name" value="T1-type_BTB"/>
</dbReference>
<dbReference type="InterPro" id="IPR009008">
    <property type="entry name" value="Val/Leu/Ile-tRNA-synth_edit"/>
</dbReference>
<evidence type="ECO:0000259" key="16">
    <source>
        <dbReference type="SMART" id="SM00225"/>
    </source>
</evidence>
<evidence type="ECO:0000256" key="8">
    <source>
        <dbReference type="ARBA" id="ARBA00022598"/>
    </source>
</evidence>
<dbReference type="InterPro" id="IPR023585">
    <property type="entry name" value="Ile-tRNA-ligase_type1"/>
</dbReference>
<dbReference type="Gene3D" id="3.30.710.10">
    <property type="entry name" value="Potassium Channel Kv1.1, Chain A"/>
    <property type="match status" value="1"/>
</dbReference>
<dbReference type="PROSITE" id="PS00178">
    <property type="entry name" value="AA_TRNA_LIGASE_I"/>
    <property type="match status" value="1"/>
</dbReference>
<evidence type="ECO:0000256" key="3">
    <source>
        <dbReference type="ARBA" id="ARBA00005424"/>
    </source>
</evidence>
<dbReference type="HAMAP" id="MF_02002">
    <property type="entry name" value="Ile_tRNA_synth_type1"/>
    <property type="match status" value="1"/>
</dbReference>
<evidence type="ECO:0000256" key="9">
    <source>
        <dbReference type="ARBA" id="ARBA00022741"/>
    </source>
</evidence>
<feature type="compositionally biased region" description="Basic residues" evidence="15">
    <location>
        <begin position="1310"/>
        <end position="1326"/>
    </location>
</feature>
<dbReference type="InterPro" id="IPR000210">
    <property type="entry name" value="BTB/POZ_dom"/>
</dbReference>
<evidence type="ECO:0000256" key="5">
    <source>
        <dbReference type="ARBA" id="ARBA00013165"/>
    </source>
</evidence>
<comment type="similarity">
    <text evidence="3">Belongs to the eukaryotic ribosomal protein eS8 family. Ribosome biogenesis protein NSA2 subfamily.</text>
</comment>
<dbReference type="InterPro" id="IPR001412">
    <property type="entry name" value="aa-tRNA-synth_I_CS"/>
</dbReference>
<dbReference type="InterPro" id="IPR033708">
    <property type="entry name" value="Anticodon_Ile_BEm"/>
</dbReference>
<evidence type="ECO:0000256" key="14">
    <source>
        <dbReference type="ARBA" id="ARBA00032665"/>
    </source>
</evidence>
<keyword evidence="12" id="KW-0030">Aminoacyl-tRNA synthetase</keyword>
<feature type="region of interest" description="Disordered" evidence="15">
    <location>
        <begin position="1300"/>
        <end position="1377"/>
    </location>
</feature>
<sequence length="1558" mass="178606">MLSLRSWRVASRLNTRTFVNSSICSAKAPNPYTNTILLPKTNFPLRADAAKREHLFRDRCTKDLYPWQLKNNPKDLFILHDGPPYANGNVHCGHALNKILKDIVNRYKILQGHKVFYRPGWDCHGLPIELKALEQIRRKGDDLSPVDIRKIAKAKALSEVEKQMTAFKSWGVMGDWDKPYLTLNSGYEIRQLRVLIDMIKNGYIYRQLKPVYWSPSSKSALAESELEYNEAHISQSIHVRFALTNLSTQLKQKWSQYKDINALIWTTTPWTIPSNKAISVHPELNYSLVKIENDTFIVASDRVDALQAELKKEIVVLDQVVGQELLGCEYKHPLFDEKMPIIGAQHVTAESGTGLVHTAPGHGMEDYEACLAHGITPFSPVDDEGKFTKEAGEGLEGKEAFTDGTEAVIKMLGSSIILQQAYSHKYPYDWRTKKPVMLRATAQWFANVENLQKEAVDSLKKVRMVPEVSIRRLEQFTLSRKEWCISRQRSWGVPIPALYDQDGQALLTETSVEYIIKILQERGTDAWWEETDDNVFVAPEYRNQDKTYTRGYDTMDVWFDSGTSWTMLNNIPDRDPAKPVADVYLEGSDQHRGWFQSSLLTSIAVTGKAPYGALITHGFALDEKGQKMSKSIGNTLEPALFTQGGKDKKKNPAYGTDVLRYWVANCEYTRDVTIGPSIIGIVSESLRKIRTTARFLLGNLHDFKEENYIEYDKLQEVDKYMLHELYKYNDRVTSAYNDFAYNKVVQNIQNFTNSTLSSFYFDTIKDRLYNEPASSESRRMAQTVLYEVLKSYTTSISPFVCHTAEEIYENYKAVTPNPESSIFKTGWVVSHDKWNNEALNQKWSVLLELKGEINQALESARQEKHIRSSQEAEVSLYLNKESSMNKLVESMPDTELASLFMTSQVNIVHDNNYIQGDSEKDSEIQGDQVKIVVSKSKLCKCPRCWNYHSTSDDSLCGRCSTITHDPPCFLISKLSMDPIAFFDHLAANSTTSRSSHSEVRPAPAISLDTVRQSQEGSWNHFIQSYRTEAKVLSDYLKDQFVALDQVEEYFDQSHTDLQQKIETSFQQLQNDLNQHQSHIRTERLKHEREKELIAEVCKFQDEKIKLNVGGQLFQTSLTTLRKDPNSMLAQMFSENSSLKPDADNSYFIDRDSTYFRLVLNYLRDLKIPAGVVDDPKVMDELMQEARFYKLNDLLKLKWKDLPVISQEQLYQLYPPPTTDNTPYRTTVMQLERKNLSNLDFSNYHLDPKSKFTESNLENANFTQTKFGFDFDHQIDFSYAFLIGTRFPVDGVQMKLEEGTPQNEHIEEHIKRHGRRLDHEERKRKREARSVHKASQYAQKVHGLKAKLLNKRRHAEKIQMKKTIKQHEEKNAKSKSADAIPEGAVPTYLLDREGEDRAKILSNMVKQKRKEKAGKWAVPLPTVRGMAEDEMFKVVKTGKHKTKQWKRLVTKATFVGEGFTRKPPKYERFVRPMGLRYKKAHVTHPELKATFCLPIIGVKKNPQSPLYTQLGVITKGTVLEVNVSELGLVTTGGKVVWGKYAQVTNNPENDGCINAVLLV</sequence>
<dbReference type="SUPFAM" id="SSF54695">
    <property type="entry name" value="POZ domain"/>
    <property type="match status" value="1"/>
</dbReference>
<evidence type="ECO:0000256" key="10">
    <source>
        <dbReference type="ARBA" id="ARBA00022840"/>
    </source>
</evidence>
<dbReference type="SMART" id="SM00225">
    <property type="entry name" value="BTB"/>
    <property type="match status" value="1"/>
</dbReference>
<name>A0ABP9Z5W5_9FUNG</name>
<dbReference type="PANTHER" id="PTHR42765">
    <property type="entry name" value="SOLEUCYL-TRNA SYNTHETASE"/>
    <property type="match status" value="1"/>
</dbReference>
<dbReference type="Gene3D" id="2.40.10.310">
    <property type="match status" value="1"/>
</dbReference>
<evidence type="ECO:0000313" key="18">
    <source>
        <dbReference type="Proteomes" id="UP001473302"/>
    </source>
</evidence>
<dbReference type="Gene3D" id="3.90.740.10">
    <property type="entry name" value="Valyl/Leucyl/Isoleucyl-tRNA synthetase, editing domain"/>
    <property type="match status" value="1"/>
</dbReference>
<gene>
    <name evidence="17" type="ORF">MFLAVUS_007952</name>
</gene>
<dbReference type="NCBIfam" id="TIGR00392">
    <property type="entry name" value="ileS"/>
    <property type="match status" value="1"/>
</dbReference>
<dbReference type="InterPro" id="IPR011333">
    <property type="entry name" value="SKP1/BTB/POZ_sf"/>
</dbReference>
<proteinExistence type="inferred from homology"/>
<dbReference type="Pfam" id="PF02214">
    <property type="entry name" value="BTB_2"/>
    <property type="match status" value="1"/>
</dbReference>
<comment type="subcellular location">
    <subcellularLocation>
        <location evidence="1">Cytoplasm</location>
    </subcellularLocation>
    <subcellularLocation>
        <location evidence="2">Nucleus</location>
        <location evidence="2">Nucleolus</location>
    </subcellularLocation>
</comment>
<dbReference type="SUPFAM" id="SSF47323">
    <property type="entry name" value="Anticodon-binding domain of a subclass of class I aminoacyl-tRNA synthetases"/>
    <property type="match status" value="1"/>
</dbReference>
<dbReference type="Proteomes" id="UP001473302">
    <property type="component" value="Unassembled WGS sequence"/>
</dbReference>
<comment type="similarity">
    <text evidence="4">Belongs to the class-I aminoacyl-tRNA synthetase family.</text>
</comment>
<keyword evidence="13" id="KW-0539">Nucleus</keyword>
<evidence type="ECO:0000256" key="1">
    <source>
        <dbReference type="ARBA" id="ARBA00004496"/>
    </source>
</evidence>
<dbReference type="InterPro" id="IPR050081">
    <property type="entry name" value="Ile-tRNA_ligase"/>
</dbReference>
<keyword evidence="18" id="KW-1185">Reference proteome</keyword>
<dbReference type="InterPro" id="IPR013155">
    <property type="entry name" value="M/V/L/I-tRNA-synth_anticd-bd"/>
</dbReference>
<feature type="compositionally biased region" description="Basic and acidic residues" evidence="15">
    <location>
        <begin position="1364"/>
        <end position="1375"/>
    </location>
</feature>
<comment type="caution">
    <text evidence="17">The sequence shown here is derived from an EMBL/GenBank/DDBJ whole genome shotgun (WGS) entry which is preliminary data.</text>
</comment>
<dbReference type="CDD" id="cd11381">
    <property type="entry name" value="NSA2"/>
    <property type="match status" value="1"/>
</dbReference>
<keyword evidence="11" id="KW-0648">Protein biosynthesis</keyword>
<dbReference type="Gene3D" id="3.40.50.620">
    <property type="entry name" value="HUPs"/>
    <property type="match status" value="2"/>
</dbReference>
<evidence type="ECO:0000256" key="15">
    <source>
        <dbReference type="SAM" id="MobiDB-lite"/>
    </source>
</evidence>
<evidence type="ECO:0000256" key="7">
    <source>
        <dbReference type="ARBA" id="ARBA00022552"/>
    </source>
</evidence>
<keyword evidence="6" id="KW-0690">Ribosome biogenesis</keyword>
<dbReference type="InterPro" id="IPR022309">
    <property type="entry name" value="Ribosomal_Se8/biogenesis_NSA2"/>
</dbReference>
<dbReference type="SUPFAM" id="SSF50677">
    <property type="entry name" value="ValRS/IleRS/LeuRS editing domain"/>
    <property type="match status" value="1"/>
</dbReference>
<dbReference type="PANTHER" id="PTHR42765:SF1">
    <property type="entry name" value="ISOLEUCINE--TRNA LIGASE, MITOCHONDRIAL"/>
    <property type="match status" value="1"/>
</dbReference>